<evidence type="ECO:0000313" key="3">
    <source>
        <dbReference type="EMBL" id="TXK06629.1"/>
    </source>
</evidence>
<keyword evidence="2" id="KW-0812">Transmembrane</keyword>
<evidence type="ECO:0000313" key="4">
    <source>
        <dbReference type="Proteomes" id="UP000321196"/>
    </source>
</evidence>
<dbReference type="GO" id="GO:0016747">
    <property type="term" value="F:acyltransferase activity, transferring groups other than amino-acyl groups"/>
    <property type="evidence" value="ECO:0007669"/>
    <property type="project" value="TreeGrafter"/>
</dbReference>
<feature type="compositionally biased region" description="Gly residues" evidence="1">
    <location>
        <begin position="798"/>
        <end position="814"/>
    </location>
</feature>
<dbReference type="PANTHER" id="PTHR48098:SF1">
    <property type="entry name" value="DIACYLGLYCEROL ACYLTRANSFERASE_MYCOLYLTRANSFERASE AG85A"/>
    <property type="match status" value="1"/>
</dbReference>
<protein>
    <submittedName>
        <fullName evidence="3">Esterase</fullName>
    </submittedName>
</protein>
<organism evidence="3 4">
    <name type="scientific">Microbacterium mitrae</name>
    <dbReference type="NCBI Taxonomy" id="664640"/>
    <lineage>
        <taxon>Bacteria</taxon>
        <taxon>Bacillati</taxon>
        <taxon>Actinomycetota</taxon>
        <taxon>Actinomycetes</taxon>
        <taxon>Micrococcales</taxon>
        <taxon>Microbacteriaceae</taxon>
        <taxon>Microbacterium</taxon>
    </lineage>
</organism>
<dbReference type="OrthoDB" id="184858at2"/>
<gene>
    <name evidence="3" type="ORF">FVP60_06715</name>
</gene>
<keyword evidence="2" id="KW-1133">Transmembrane helix</keyword>
<dbReference type="InterPro" id="IPR011047">
    <property type="entry name" value="Quinoprotein_ADH-like_sf"/>
</dbReference>
<evidence type="ECO:0000256" key="1">
    <source>
        <dbReference type="SAM" id="MobiDB-lite"/>
    </source>
</evidence>
<keyword evidence="4" id="KW-1185">Reference proteome</keyword>
<feature type="region of interest" description="Disordered" evidence="1">
    <location>
        <begin position="776"/>
        <end position="814"/>
    </location>
</feature>
<sequence length="853" mass="87502">MAKPEKIPVNEASAPAVYRHRGVAHAAASARGTIDAPLTRVGDWYSRSIGNVSKLPSAVQRGAFMPMSRSRRAVLSAAGALALTLSVLAVPAAATAAEGGEIMMAQAPDTAAGAVDFAIYTPPGYAESEERYPTLYLLHGRGDTMAAWQQVKGDLDQMITDGEIAPMIVVMPDSPWSSRGNWYTDSLYTGDQGAGAAVETALAIDLVDYVDDNYRTVDDRHARAVGGYSMGGAGALRFALAHQQTFSAGLILSPAAYQGAPPADSSAREYGAYGVGDALYDHARYEELSYETALASFDPAMPVHLYLGVGDDEWANPDPADAMHDLDMATHLVYSAARRTPGVTAELRVIDGGHDWGVWQSAFRDGVQDLNGYLRTTPPATWEAELLGTAGDDRASGIVELEDGGTIVAFTVADAFDGVAYAGGMDVIVQRRDADGAVLWNAPIATPANDRAYGVVPNGSGGFIVAGFTRSDNAGEPGSSDQIFAASLSGDGEQQWITRFGDPDAADRAYAVASDGAGGVYLAGYTGGAAVTPSTGDKDVLLVRIGEDGEVLWADQFGSTGEDKGQGVSLAPDGGAYVTGIAGNALPGVTSAGGVDAYVAKYSPTGEREWLTQFGTAETDQAWAAVTREGGVYVVGHTKGALGDANLGDHDMYVAAFDEAGTREWATQFGTTTDDRAIGGVLGADGGLMVVGVSYGAMVESLGGVDIVTAEISSTGTVGALTQFGSFERDGADEWDDPNLFAASGSVWISGLTYGAPTGTTNAGSGDVFIAHLPYDSAETDGGGGGPTPTTPGTPSGEPGGGDGADGAASGGGTSGGLASTGAVMVPAFSILATLAIALGVIMRRRHRGTLTH</sequence>
<dbReference type="Pfam" id="PF00756">
    <property type="entry name" value="Esterase"/>
    <property type="match status" value="1"/>
</dbReference>
<dbReference type="Pfam" id="PF06739">
    <property type="entry name" value="SBBP"/>
    <property type="match status" value="1"/>
</dbReference>
<dbReference type="Gene3D" id="3.40.50.1820">
    <property type="entry name" value="alpha/beta hydrolase"/>
    <property type="match status" value="1"/>
</dbReference>
<accession>A0A5C8HTH2</accession>
<keyword evidence="2" id="KW-0472">Membrane</keyword>
<evidence type="ECO:0000256" key="2">
    <source>
        <dbReference type="SAM" id="Phobius"/>
    </source>
</evidence>
<proteinExistence type="predicted"/>
<dbReference type="AlphaFoldDB" id="A0A5C8HTH2"/>
<dbReference type="PANTHER" id="PTHR48098">
    <property type="entry name" value="ENTEROCHELIN ESTERASE-RELATED"/>
    <property type="match status" value="1"/>
</dbReference>
<dbReference type="EMBL" id="VRSW01000001">
    <property type="protein sequence ID" value="TXK06629.1"/>
    <property type="molecule type" value="Genomic_DNA"/>
</dbReference>
<dbReference type="SUPFAM" id="SSF53474">
    <property type="entry name" value="alpha/beta-Hydrolases"/>
    <property type="match status" value="1"/>
</dbReference>
<feature type="transmembrane region" description="Helical" evidence="2">
    <location>
        <begin position="824"/>
        <end position="843"/>
    </location>
</feature>
<comment type="caution">
    <text evidence="3">The sequence shown here is derived from an EMBL/GenBank/DDBJ whole genome shotgun (WGS) entry which is preliminary data.</text>
</comment>
<dbReference type="InterPro" id="IPR050583">
    <property type="entry name" value="Mycobacterial_A85_antigen"/>
</dbReference>
<dbReference type="InterPro" id="IPR029058">
    <property type="entry name" value="AB_hydrolase_fold"/>
</dbReference>
<reference evidence="3 4" key="1">
    <citation type="submission" date="2019-08" db="EMBL/GenBank/DDBJ databases">
        <authorList>
            <person name="Dong K."/>
        </authorList>
    </citation>
    <scope>NUCLEOTIDE SEQUENCE [LARGE SCALE GENOMIC DNA]</scope>
    <source>
        <strain evidence="3 4">M4-8</strain>
    </source>
</reference>
<name>A0A5C8HTH2_9MICO</name>
<dbReference type="Proteomes" id="UP000321196">
    <property type="component" value="Unassembled WGS sequence"/>
</dbReference>
<feature type="transmembrane region" description="Helical" evidence="2">
    <location>
        <begin position="73"/>
        <end position="94"/>
    </location>
</feature>
<dbReference type="InterPro" id="IPR010620">
    <property type="entry name" value="SBBP_repeat"/>
</dbReference>
<dbReference type="InterPro" id="IPR000801">
    <property type="entry name" value="Esterase-like"/>
</dbReference>
<dbReference type="SUPFAM" id="SSF50998">
    <property type="entry name" value="Quinoprotein alcohol dehydrogenase-like"/>
    <property type="match status" value="1"/>
</dbReference>